<keyword evidence="2" id="KW-1185">Reference proteome</keyword>
<proteinExistence type="predicted"/>
<dbReference type="EMBL" id="JANAKD010000084">
    <property type="protein sequence ID" value="KAJ3497872.1"/>
    <property type="molecule type" value="Genomic_DNA"/>
</dbReference>
<sequence length="208" mass="22304">MASLALVAVGVECAAAAANNLLEYRHCPPPSCAHTTVTVTVTVTTTVASTNICTETPTSSSSMAPTTTFTSTTPTTASTKPTSTSTSCPIPPACGNLGFDWAYYNNLVRNTDRTYSGFHLDVLKKTKPLYIGTTPYVGGLYGFKLNYFTLNHVAYLYAYERGTYRISIPYANDAVYLWTGSKAYLGWTDADADAKALYNQPDHVAGSA</sequence>
<evidence type="ECO:0000313" key="1">
    <source>
        <dbReference type="EMBL" id="KAJ3497872.1"/>
    </source>
</evidence>
<evidence type="ECO:0000313" key="2">
    <source>
        <dbReference type="Proteomes" id="UP001148737"/>
    </source>
</evidence>
<name>A0ACC1R623_9HYPO</name>
<reference evidence="1" key="1">
    <citation type="submission" date="2022-07" db="EMBL/GenBank/DDBJ databases">
        <title>Genome Sequence of Lecanicillium saksenae.</title>
        <authorList>
            <person name="Buettner E."/>
        </authorList>
    </citation>
    <scope>NUCLEOTIDE SEQUENCE</scope>
    <source>
        <strain evidence="1">VT-O1</strain>
    </source>
</reference>
<gene>
    <name evidence="1" type="ORF">NLG97_g1569</name>
</gene>
<comment type="caution">
    <text evidence="1">The sequence shown here is derived from an EMBL/GenBank/DDBJ whole genome shotgun (WGS) entry which is preliminary data.</text>
</comment>
<dbReference type="Proteomes" id="UP001148737">
    <property type="component" value="Unassembled WGS sequence"/>
</dbReference>
<organism evidence="1 2">
    <name type="scientific">Lecanicillium saksenae</name>
    <dbReference type="NCBI Taxonomy" id="468837"/>
    <lineage>
        <taxon>Eukaryota</taxon>
        <taxon>Fungi</taxon>
        <taxon>Dikarya</taxon>
        <taxon>Ascomycota</taxon>
        <taxon>Pezizomycotina</taxon>
        <taxon>Sordariomycetes</taxon>
        <taxon>Hypocreomycetidae</taxon>
        <taxon>Hypocreales</taxon>
        <taxon>Cordycipitaceae</taxon>
        <taxon>Lecanicillium</taxon>
    </lineage>
</organism>
<protein>
    <submittedName>
        <fullName evidence="1">Uncharacterized protein</fullName>
    </submittedName>
</protein>
<accession>A0ACC1R623</accession>